<dbReference type="EMBL" id="JAHHGZ010000012">
    <property type="protein sequence ID" value="MBW4668437.1"/>
    <property type="molecule type" value="Genomic_DNA"/>
</dbReference>
<proteinExistence type="predicted"/>
<evidence type="ECO:0000313" key="2">
    <source>
        <dbReference type="Proteomes" id="UP000729701"/>
    </source>
</evidence>
<accession>A0A951QNX6</accession>
<comment type="caution">
    <text evidence="1">The sequence shown here is derived from an EMBL/GenBank/DDBJ whole genome shotgun (WGS) entry which is preliminary data.</text>
</comment>
<name>A0A951QNX6_9CYAN</name>
<organism evidence="1 2">
    <name type="scientific">Cyanomargarita calcarea GSE-NOS-MK-12-04C</name>
    <dbReference type="NCBI Taxonomy" id="2839659"/>
    <lineage>
        <taxon>Bacteria</taxon>
        <taxon>Bacillati</taxon>
        <taxon>Cyanobacteriota</taxon>
        <taxon>Cyanophyceae</taxon>
        <taxon>Nostocales</taxon>
        <taxon>Cyanomargaritaceae</taxon>
        <taxon>Cyanomargarita</taxon>
    </lineage>
</organism>
<protein>
    <submittedName>
        <fullName evidence="1">Uncharacterized protein</fullName>
    </submittedName>
</protein>
<sequence>MTAVGEAVDFLTTLQTVACFVTIATIKPQIPIEFAANLLLPIPADRCDRASGRLS</sequence>
<evidence type="ECO:0000313" key="1">
    <source>
        <dbReference type="EMBL" id="MBW4668437.1"/>
    </source>
</evidence>
<reference evidence="1" key="2">
    <citation type="journal article" date="2022" name="Microbiol. Resour. Announc.">
        <title>Metagenome Sequencing to Explore Phylogenomics of Terrestrial Cyanobacteria.</title>
        <authorList>
            <person name="Ward R.D."/>
            <person name="Stajich J.E."/>
            <person name="Johansen J.R."/>
            <person name="Huntemann M."/>
            <person name="Clum A."/>
            <person name="Foster B."/>
            <person name="Foster B."/>
            <person name="Roux S."/>
            <person name="Palaniappan K."/>
            <person name="Varghese N."/>
            <person name="Mukherjee S."/>
            <person name="Reddy T.B.K."/>
            <person name="Daum C."/>
            <person name="Copeland A."/>
            <person name="Chen I.A."/>
            <person name="Ivanova N.N."/>
            <person name="Kyrpides N.C."/>
            <person name="Shapiro N."/>
            <person name="Eloe-Fadrosh E.A."/>
            <person name="Pietrasiak N."/>
        </authorList>
    </citation>
    <scope>NUCLEOTIDE SEQUENCE</scope>
    <source>
        <strain evidence="1">GSE-NOS-MK-12-04C</strain>
    </source>
</reference>
<gene>
    <name evidence="1" type="ORF">KME60_13665</name>
</gene>
<dbReference type="Proteomes" id="UP000729701">
    <property type="component" value="Unassembled WGS sequence"/>
</dbReference>
<dbReference type="AlphaFoldDB" id="A0A951QNX6"/>
<reference evidence="1" key="1">
    <citation type="submission" date="2021-05" db="EMBL/GenBank/DDBJ databases">
        <authorList>
            <person name="Pietrasiak N."/>
            <person name="Ward R."/>
            <person name="Stajich J.E."/>
            <person name="Kurbessoian T."/>
        </authorList>
    </citation>
    <scope>NUCLEOTIDE SEQUENCE</scope>
    <source>
        <strain evidence="1">GSE-NOS-MK-12-04C</strain>
    </source>
</reference>